<evidence type="ECO:0000256" key="5">
    <source>
        <dbReference type="ARBA" id="ARBA00023136"/>
    </source>
</evidence>
<name>A0AAX2J1W7_KINKI</name>
<comment type="subcellular location">
    <subcellularLocation>
        <location evidence="1">Cell membrane</location>
        <topology evidence="1">Multi-pass membrane protein</topology>
    </subcellularLocation>
</comment>
<proteinExistence type="predicted"/>
<sequence>MSLGVLGVSGFLGRSMVLSAALSLLGGLFLLWYGLRSFRTMLSTEQSVLIVDNSDTPKSSLRQTVLATLAITLLNPHVYIDTVMLVGSVAASLSPEQKIGF</sequence>
<dbReference type="Proteomes" id="UP000248598">
    <property type="component" value="Chromosome 1"/>
</dbReference>
<evidence type="ECO:0000313" key="7">
    <source>
        <dbReference type="EMBL" id="SQH24333.1"/>
    </source>
</evidence>
<evidence type="ECO:0000256" key="3">
    <source>
        <dbReference type="ARBA" id="ARBA00022692"/>
    </source>
</evidence>
<dbReference type="InterPro" id="IPR001123">
    <property type="entry name" value="LeuE-type"/>
</dbReference>
<dbReference type="GO" id="GO:0005886">
    <property type="term" value="C:plasma membrane"/>
    <property type="evidence" value="ECO:0007669"/>
    <property type="project" value="UniProtKB-SubCell"/>
</dbReference>
<dbReference type="Pfam" id="PF01810">
    <property type="entry name" value="LysE"/>
    <property type="match status" value="1"/>
</dbReference>
<accession>A0AAX2J1W7</accession>
<reference evidence="7 8" key="1">
    <citation type="submission" date="2018-06" db="EMBL/GenBank/DDBJ databases">
        <authorList>
            <consortium name="Pathogen Informatics"/>
            <person name="Doyle S."/>
        </authorList>
    </citation>
    <scope>NUCLEOTIDE SEQUENCE [LARGE SCALE GENOMIC DNA]</scope>
    <source>
        <strain evidence="7 8">NCTC10529</strain>
    </source>
</reference>
<evidence type="ECO:0000256" key="6">
    <source>
        <dbReference type="SAM" id="Phobius"/>
    </source>
</evidence>
<keyword evidence="5 6" id="KW-0472">Membrane</keyword>
<dbReference type="AlphaFoldDB" id="A0AAX2J1W7"/>
<evidence type="ECO:0000256" key="2">
    <source>
        <dbReference type="ARBA" id="ARBA00022475"/>
    </source>
</evidence>
<dbReference type="EMBL" id="LS483426">
    <property type="protein sequence ID" value="SQH24333.1"/>
    <property type="molecule type" value="Genomic_DNA"/>
</dbReference>
<dbReference type="RefSeq" id="WP_003788039.1">
    <property type="nucleotide sequence ID" value="NZ_CP045141.1"/>
</dbReference>
<keyword evidence="3 6" id="KW-0812">Transmembrane</keyword>
<keyword evidence="4 6" id="KW-1133">Transmembrane helix</keyword>
<organism evidence="7 8">
    <name type="scientific">Kingella kingae</name>
    <dbReference type="NCBI Taxonomy" id="504"/>
    <lineage>
        <taxon>Bacteria</taxon>
        <taxon>Pseudomonadati</taxon>
        <taxon>Pseudomonadota</taxon>
        <taxon>Betaproteobacteria</taxon>
        <taxon>Neisseriales</taxon>
        <taxon>Neisseriaceae</taxon>
        <taxon>Kingella</taxon>
    </lineage>
</organism>
<dbReference type="PANTHER" id="PTHR30086">
    <property type="entry name" value="ARGININE EXPORTER PROTEIN ARGO"/>
    <property type="match status" value="1"/>
</dbReference>
<dbReference type="GO" id="GO:0015171">
    <property type="term" value="F:amino acid transmembrane transporter activity"/>
    <property type="evidence" value="ECO:0007669"/>
    <property type="project" value="TreeGrafter"/>
</dbReference>
<protein>
    <submittedName>
        <fullName evidence="7">Arginine exporter protein ArgO</fullName>
    </submittedName>
</protein>
<gene>
    <name evidence="7" type="primary">argO</name>
    <name evidence="7" type="ORF">NCTC10529_00497</name>
</gene>
<evidence type="ECO:0000256" key="4">
    <source>
        <dbReference type="ARBA" id="ARBA00022989"/>
    </source>
</evidence>
<feature type="transmembrane region" description="Helical" evidence="6">
    <location>
        <begin position="12"/>
        <end position="33"/>
    </location>
</feature>
<dbReference type="PANTHER" id="PTHR30086:SF20">
    <property type="entry name" value="ARGININE EXPORTER PROTEIN ARGO-RELATED"/>
    <property type="match status" value="1"/>
</dbReference>
<keyword evidence="2" id="KW-1003">Cell membrane</keyword>
<evidence type="ECO:0000313" key="8">
    <source>
        <dbReference type="Proteomes" id="UP000248598"/>
    </source>
</evidence>
<evidence type="ECO:0000256" key="1">
    <source>
        <dbReference type="ARBA" id="ARBA00004651"/>
    </source>
</evidence>